<proteinExistence type="predicted"/>
<dbReference type="KEGG" id="eva:EIB75_03560"/>
<organism evidence="1 2">
    <name type="scientific">Epilithonimonas vandammei</name>
    <dbReference type="NCBI Taxonomy" id="2487072"/>
    <lineage>
        <taxon>Bacteria</taxon>
        <taxon>Pseudomonadati</taxon>
        <taxon>Bacteroidota</taxon>
        <taxon>Flavobacteriia</taxon>
        <taxon>Flavobacteriales</taxon>
        <taxon>Weeksellaceae</taxon>
        <taxon>Chryseobacterium group</taxon>
        <taxon>Epilithonimonas</taxon>
    </lineage>
</organism>
<evidence type="ECO:0000313" key="1">
    <source>
        <dbReference type="EMBL" id="AZI54382.1"/>
    </source>
</evidence>
<sequence>MKKIIFTIFCAFSLLGCNSQSDDDFVNSTDLNKELKSAKQTSNSTLSVKVFDTGFKCSGGGVVTSNGQYPKTTFFNYNNPELLLCRGNCEIISTVLINEISNQFYIDEKFYQTDSSWGAPTDYSNYMPQASEFNFEYIDYILPNVTFPYSGAMPSSTVQGLVDDSLTKVQNFLNQNPNATLIAITAHPNGYLCYDTNRGVAIKIKYRK</sequence>
<accession>A0A3G8ZA72</accession>
<name>A0A3G8ZA72_9FLAO</name>
<evidence type="ECO:0008006" key="3">
    <source>
        <dbReference type="Google" id="ProtNLM"/>
    </source>
</evidence>
<reference evidence="2" key="1">
    <citation type="submission" date="2018-11" db="EMBL/GenBank/DDBJ databases">
        <title>Proposal to divide the Flavobacteriaceae and reorganize its genera based on Amino Acid Identity values calculated from whole genome sequences.</title>
        <authorList>
            <person name="Nicholson A.C."/>
            <person name="Gulvik C.A."/>
            <person name="Whitney A.M."/>
            <person name="Sheth M."/>
            <person name="Batra D."/>
            <person name="Pryor J."/>
            <person name="Bernardet J.-F."/>
            <person name="Hugo C."/>
            <person name="Kampfer P."/>
            <person name="Newman J.D."/>
            <person name="McQuiston J.R."/>
        </authorList>
    </citation>
    <scope>NUCLEOTIDE SEQUENCE [LARGE SCALE GENOMIC DNA]</scope>
    <source>
        <strain evidence="2">H6466</strain>
    </source>
</reference>
<protein>
    <recommendedName>
        <fullName evidence="3">Lipoprotein</fullName>
    </recommendedName>
</protein>
<dbReference type="PROSITE" id="PS51257">
    <property type="entry name" value="PROKAR_LIPOPROTEIN"/>
    <property type="match status" value="1"/>
</dbReference>
<dbReference type="Proteomes" id="UP000272316">
    <property type="component" value="Chromosome"/>
</dbReference>
<dbReference type="EMBL" id="CP034160">
    <property type="protein sequence ID" value="AZI54382.1"/>
    <property type="molecule type" value="Genomic_DNA"/>
</dbReference>
<dbReference type="RefSeq" id="WP_124985742.1">
    <property type="nucleotide sequence ID" value="NZ_CP034160.1"/>
</dbReference>
<gene>
    <name evidence="1" type="ORF">EIB75_03560</name>
</gene>
<dbReference type="AlphaFoldDB" id="A0A3G8ZA72"/>
<evidence type="ECO:0000313" key="2">
    <source>
        <dbReference type="Proteomes" id="UP000272316"/>
    </source>
</evidence>